<keyword evidence="1" id="KW-0812">Transmembrane</keyword>
<keyword evidence="3" id="KW-1185">Reference proteome</keyword>
<dbReference type="NCBIfam" id="TIGR02762">
    <property type="entry name" value="TraL_TIGR"/>
    <property type="match status" value="1"/>
</dbReference>
<evidence type="ECO:0000313" key="2">
    <source>
        <dbReference type="EMBL" id="PTE20581.1"/>
    </source>
</evidence>
<organism evidence="2 3">
    <name type="scientific">Cereibacter changlensis JA139</name>
    <dbReference type="NCBI Taxonomy" id="1188249"/>
    <lineage>
        <taxon>Bacteria</taxon>
        <taxon>Pseudomonadati</taxon>
        <taxon>Pseudomonadota</taxon>
        <taxon>Alphaproteobacteria</taxon>
        <taxon>Rhodobacterales</taxon>
        <taxon>Paracoccaceae</taxon>
        <taxon>Cereibacter</taxon>
    </lineage>
</organism>
<dbReference type="InterPro" id="IPR009838">
    <property type="entry name" value="T4SS_TraL"/>
</dbReference>
<dbReference type="AlphaFoldDB" id="A0A2T4JRN5"/>
<dbReference type="EMBL" id="PZKG01000096">
    <property type="protein sequence ID" value="PTE20581.1"/>
    <property type="molecule type" value="Genomic_DNA"/>
</dbReference>
<accession>A0A2T4JRN5</accession>
<dbReference type="Pfam" id="PF07178">
    <property type="entry name" value="TraL"/>
    <property type="match status" value="1"/>
</dbReference>
<dbReference type="Proteomes" id="UP000241010">
    <property type="component" value="Unassembled WGS sequence"/>
</dbReference>
<evidence type="ECO:0000256" key="1">
    <source>
        <dbReference type="SAM" id="Phobius"/>
    </source>
</evidence>
<name>A0A2T4JRN5_9RHOB</name>
<sequence length="96" mass="10846">MQERVVKIEQRLQEQGRILLFPIDEGVALLAPAGVGLAIQQAIPGIVIGIISYFVWKRLKGDGGVERLLAMTYWYLPREISPLKNWPDSAVNMWRG</sequence>
<comment type="caution">
    <text evidence="2">The sequence shown here is derived from an EMBL/GenBank/DDBJ whole genome shotgun (WGS) entry which is preliminary data.</text>
</comment>
<keyword evidence="1" id="KW-0472">Membrane</keyword>
<dbReference type="GO" id="GO:0019867">
    <property type="term" value="C:outer membrane"/>
    <property type="evidence" value="ECO:0007669"/>
    <property type="project" value="InterPro"/>
</dbReference>
<protein>
    <submittedName>
        <fullName evidence="2">Type IV conjugative transfer system protein TraL</fullName>
    </submittedName>
</protein>
<evidence type="ECO:0000313" key="3">
    <source>
        <dbReference type="Proteomes" id="UP000241010"/>
    </source>
</evidence>
<dbReference type="OrthoDB" id="7862856at2"/>
<dbReference type="RefSeq" id="WP_107665021.1">
    <property type="nucleotide sequence ID" value="NZ_PZKG01000096.1"/>
</dbReference>
<gene>
    <name evidence="2" type="primary">traL</name>
    <name evidence="2" type="ORF">C5F48_16790</name>
</gene>
<feature type="transmembrane region" description="Helical" evidence="1">
    <location>
        <begin position="29"/>
        <end position="56"/>
    </location>
</feature>
<keyword evidence="1" id="KW-1133">Transmembrane helix</keyword>
<proteinExistence type="predicted"/>
<reference evidence="2 3" key="1">
    <citation type="submission" date="2018-03" db="EMBL/GenBank/DDBJ databases">
        <title>Cereibacter changlensis.</title>
        <authorList>
            <person name="Meyer T.E."/>
            <person name="Miller S."/>
            <person name="Lodha T."/>
            <person name="Gandham S."/>
            <person name="Chintalapati S."/>
            <person name="Chintalapati V.R."/>
        </authorList>
    </citation>
    <scope>NUCLEOTIDE SEQUENCE [LARGE SCALE GENOMIC DNA]</scope>
    <source>
        <strain evidence="2 3">JA139</strain>
    </source>
</reference>